<evidence type="ECO:0000256" key="2">
    <source>
        <dbReference type="ARBA" id="ARBA00022643"/>
    </source>
</evidence>
<dbReference type="GO" id="GO:0010181">
    <property type="term" value="F:FMN binding"/>
    <property type="evidence" value="ECO:0007669"/>
    <property type="project" value="UniProtKB-UniRule"/>
</dbReference>
<keyword evidence="3 6" id="KW-0560">Oxidoreductase</keyword>
<feature type="binding site" evidence="6">
    <location>
        <begin position="140"/>
        <end position="143"/>
    </location>
    <ligand>
        <name>FMN</name>
        <dbReference type="ChEBI" id="CHEBI:58210"/>
    </ligand>
</feature>
<comment type="caution">
    <text evidence="6">Lacks conserved residue(s) required for the propagation of feature annotation.</text>
</comment>
<dbReference type="InterPro" id="IPR003680">
    <property type="entry name" value="Flavodoxin_fold"/>
</dbReference>
<dbReference type="GO" id="GO:0016655">
    <property type="term" value="F:oxidoreductase activity, acting on NAD(P)H, quinone or similar compound as acceptor"/>
    <property type="evidence" value="ECO:0007669"/>
    <property type="project" value="InterPro"/>
</dbReference>
<dbReference type="EMBL" id="BMJC01000002">
    <property type="protein sequence ID" value="GGA94370.1"/>
    <property type="molecule type" value="Genomic_DNA"/>
</dbReference>
<organism evidence="8 9">
    <name type="scientific">Puia dinghuensis</name>
    <dbReference type="NCBI Taxonomy" id="1792502"/>
    <lineage>
        <taxon>Bacteria</taxon>
        <taxon>Pseudomonadati</taxon>
        <taxon>Bacteroidota</taxon>
        <taxon>Chitinophagia</taxon>
        <taxon>Chitinophagales</taxon>
        <taxon>Chitinophagaceae</taxon>
        <taxon>Puia</taxon>
    </lineage>
</organism>
<dbReference type="InterPro" id="IPR029039">
    <property type="entry name" value="Flavoprotein-like_sf"/>
</dbReference>
<reference evidence="8" key="1">
    <citation type="journal article" date="2014" name="Int. J. Syst. Evol. Microbiol.">
        <title>Complete genome sequence of Corynebacterium casei LMG S-19264T (=DSM 44701T), isolated from a smear-ripened cheese.</title>
        <authorList>
            <consortium name="US DOE Joint Genome Institute (JGI-PGF)"/>
            <person name="Walter F."/>
            <person name="Albersmeier A."/>
            <person name="Kalinowski J."/>
            <person name="Ruckert C."/>
        </authorList>
    </citation>
    <scope>NUCLEOTIDE SEQUENCE</scope>
    <source>
        <strain evidence="8">CGMCC 1.15448</strain>
    </source>
</reference>
<dbReference type="InterPro" id="IPR023048">
    <property type="entry name" value="NADH:quinone_OxRdtase_FMN_depd"/>
</dbReference>
<keyword evidence="2 6" id="KW-0288">FMN</keyword>
<dbReference type="EC" id="1.7.1.17" evidence="6"/>
<comment type="function">
    <text evidence="6">Quinone reductase that provides resistance to thiol-specific stress caused by electrophilic quinones.</text>
</comment>
<dbReference type="GO" id="GO:0016652">
    <property type="term" value="F:oxidoreductase activity, acting on NAD(P)H as acceptor"/>
    <property type="evidence" value="ECO:0007669"/>
    <property type="project" value="UniProtKB-UniRule"/>
</dbReference>
<feature type="binding site" evidence="6">
    <location>
        <begin position="96"/>
        <end position="99"/>
    </location>
    <ligand>
        <name>FMN</name>
        <dbReference type="ChEBI" id="CHEBI:58210"/>
    </ligand>
</feature>
<dbReference type="Proteomes" id="UP000607559">
    <property type="component" value="Unassembled WGS sequence"/>
</dbReference>
<keyword evidence="1 6" id="KW-0285">Flavoprotein</keyword>
<keyword evidence="4 6" id="KW-0520">NAD</keyword>
<protein>
    <recommendedName>
        <fullName evidence="6">FMN dependent NADH:quinone oxidoreductase</fullName>
        <ecNumber evidence="6">1.6.5.-</ecNumber>
    </recommendedName>
    <alternativeName>
        <fullName evidence="6">Azo-dye reductase</fullName>
    </alternativeName>
    <alternativeName>
        <fullName evidence="6">FMN-dependent NADH-azo compound oxidoreductase</fullName>
    </alternativeName>
    <alternativeName>
        <fullName evidence="6">FMN-dependent NADH-azoreductase</fullName>
        <ecNumber evidence="6">1.7.1.17</ecNumber>
    </alternativeName>
</protein>
<keyword evidence="9" id="KW-1185">Reference proteome</keyword>
<comment type="caution">
    <text evidence="8">The sequence shown here is derived from an EMBL/GenBank/DDBJ whole genome shotgun (WGS) entry which is preliminary data.</text>
</comment>
<dbReference type="AlphaFoldDB" id="A0A8J2UBI1"/>
<comment type="catalytic activity">
    <reaction evidence="6">
        <text>2 a quinone + NADH + H(+) = 2 a 1,4-benzosemiquinone + NAD(+)</text>
        <dbReference type="Rhea" id="RHEA:65952"/>
        <dbReference type="ChEBI" id="CHEBI:15378"/>
        <dbReference type="ChEBI" id="CHEBI:57540"/>
        <dbReference type="ChEBI" id="CHEBI:57945"/>
        <dbReference type="ChEBI" id="CHEBI:132124"/>
        <dbReference type="ChEBI" id="CHEBI:134225"/>
    </reaction>
</comment>
<dbReference type="Gene3D" id="3.40.50.360">
    <property type="match status" value="1"/>
</dbReference>
<comment type="catalytic activity">
    <reaction evidence="5">
        <text>N,N-dimethyl-1,4-phenylenediamine + anthranilate + 2 NAD(+) = 2-(4-dimethylaminophenyl)diazenylbenzoate + 2 NADH + 2 H(+)</text>
        <dbReference type="Rhea" id="RHEA:55872"/>
        <dbReference type="ChEBI" id="CHEBI:15378"/>
        <dbReference type="ChEBI" id="CHEBI:15783"/>
        <dbReference type="ChEBI" id="CHEBI:16567"/>
        <dbReference type="ChEBI" id="CHEBI:57540"/>
        <dbReference type="ChEBI" id="CHEBI:57945"/>
        <dbReference type="ChEBI" id="CHEBI:71579"/>
        <dbReference type="EC" id="1.7.1.17"/>
    </reaction>
    <physiologicalReaction direction="right-to-left" evidence="5">
        <dbReference type="Rhea" id="RHEA:55874"/>
    </physiologicalReaction>
</comment>
<sequence>MKKILNIVSSPRGGASYTIQLADAIIAKIKAEYPGSTVKTVDLAHHHYPHLEEAHISSYFTPAEKHSAKEREVIRHSDEAIKEVQEADILVIGAPMWNFSIPSALKAWIDHIVRKGVTFNYSEKGPVGMLKGKKVYVAISSGGIYSDGPMKQMDHIEPYLRTILGFIGLTDLTVFRVEGLSIPGVQDTALEKAIAGIQLN</sequence>
<feature type="binding site" evidence="6">
    <location>
        <position position="10"/>
    </location>
    <ligand>
        <name>FMN</name>
        <dbReference type="ChEBI" id="CHEBI:58210"/>
    </ligand>
</feature>
<dbReference type="RefSeq" id="WP_188930623.1">
    <property type="nucleotide sequence ID" value="NZ_BMJC01000002.1"/>
</dbReference>
<dbReference type="GO" id="GO:0009055">
    <property type="term" value="F:electron transfer activity"/>
    <property type="evidence" value="ECO:0007669"/>
    <property type="project" value="UniProtKB-UniRule"/>
</dbReference>
<evidence type="ECO:0000256" key="4">
    <source>
        <dbReference type="ARBA" id="ARBA00023027"/>
    </source>
</evidence>
<accession>A0A8J2UBI1</accession>
<dbReference type="SUPFAM" id="SSF52218">
    <property type="entry name" value="Flavoproteins"/>
    <property type="match status" value="1"/>
</dbReference>
<evidence type="ECO:0000256" key="5">
    <source>
        <dbReference type="ARBA" id="ARBA00048542"/>
    </source>
</evidence>
<proteinExistence type="inferred from homology"/>
<name>A0A8J2UBI1_9BACT</name>
<comment type="similarity">
    <text evidence="6">Belongs to the azoreductase type 1 family.</text>
</comment>
<evidence type="ECO:0000256" key="1">
    <source>
        <dbReference type="ARBA" id="ARBA00022630"/>
    </source>
</evidence>
<evidence type="ECO:0000313" key="8">
    <source>
        <dbReference type="EMBL" id="GGA94370.1"/>
    </source>
</evidence>
<evidence type="ECO:0000259" key="7">
    <source>
        <dbReference type="Pfam" id="PF02525"/>
    </source>
</evidence>
<feature type="domain" description="Flavodoxin-like fold" evidence="7">
    <location>
        <begin position="2"/>
        <end position="196"/>
    </location>
</feature>
<comment type="subunit">
    <text evidence="6">Homodimer.</text>
</comment>
<dbReference type="PANTHER" id="PTHR43741">
    <property type="entry name" value="FMN-DEPENDENT NADH-AZOREDUCTASE 1"/>
    <property type="match status" value="1"/>
</dbReference>
<reference evidence="8" key="2">
    <citation type="submission" date="2020-09" db="EMBL/GenBank/DDBJ databases">
        <authorList>
            <person name="Sun Q."/>
            <person name="Zhou Y."/>
        </authorList>
    </citation>
    <scope>NUCLEOTIDE SEQUENCE</scope>
    <source>
        <strain evidence="8">CGMCC 1.15448</strain>
    </source>
</reference>
<evidence type="ECO:0000256" key="6">
    <source>
        <dbReference type="HAMAP-Rule" id="MF_01216"/>
    </source>
</evidence>
<evidence type="ECO:0000313" key="9">
    <source>
        <dbReference type="Proteomes" id="UP000607559"/>
    </source>
</evidence>
<evidence type="ECO:0000256" key="3">
    <source>
        <dbReference type="ARBA" id="ARBA00023002"/>
    </source>
</evidence>
<dbReference type="EC" id="1.6.5.-" evidence="6"/>
<comment type="cofactor">
    <cofactor evidence="6">
        <name>FMN</name>
        <dbReference type="ChEBI" id="CHEBI:58210"/>
    </cofactor>
    <text evidence="6">Binds 1 FMN per subunit.</text>
</comment>
<dbReference type="InterPro" id="IPR050104">
    <property type="entry name" value="FMN-dep_NADH:Q_OxRdtase_AzoR1"/>
</dbReference>
<gene>
    <name evidence="6 8" type="primary">azoR</name>
    <name evidence="8" type="ORF">GCM10011511_17080</name>
</gene>
<dbReference type="HAMAP" id="MF_01216">
    <property type="entry name" value="Azoreductase_type1"/>
    <property type="match status" value="1"/>
</dbReference>
<dbReference type="PANTHER" id="PTHR43741:SF2">
    <property type="entry name" value="FMN-DEPENDENT NADH:QUINONE OXIDOREDUCTASE"/>
    <property type="match status" value="1"/>
</dbReference>
<dbReference type="Pfam" id="PF02525">
    <property type="entry name" value="Flavodoxin_2"/>
    <property type="match status" value="1"/>
</dbReference>
<comment type="function">
    <text evidence="6">Also exhibits azoreductase activity. Catalyzes the reductive cleavage of the azo bond in aromatic azo compounds to the corresponding amines.</text>
</comment>